<feature type="region of interest" description="Disordered" evidence="1">
    <location>
        <begin position="1"/>
        <end position="25"/>
    </location>
</feature>
<accession>A0A8D2GLU8</accession>
<proteinExistence type="predicted"/>
<dbReference type="Proteomes" id="UP000694417">
    <property type="component" value="Unplaced"/>
</dbReference>
<feature type="domain" description="Shieldin complex subunit 1 C-terminal" evidence="2">
    <location>
        <begin position="92"/>
        <end position="210"/>
    </location>
</feature>
<evidence type="ECO:0000313" key="3">
    <source>
        <dbReference type="Ensembl" id="ENSUPAP00010001275.1"/>
    </source>
</evidence>
<dbReference type="InterPro" id="IPR027821">
    <property type="entry name" value="SHLD1"/>
</dbReference>
<name>A0A8D2GLU8_UROPR</name>
<gene>
    <name evidence="3" type="primary">SHLD1</name>
</gene>
<evidence type="ECO:0000313" key="4">
    <source>
        <dbReference type="Proteomes" id="UP000694417"/>
    </source>
</evidence>
<keyword evidence="4" id="KW-1185">Reference proteome</keyword>
<dbReference type="GO" id="GO:2000042">
    <property type="term" value="P:negative regulation of double-strand break repair via homologous recombination"/>
    <property type="evidence" value="ECO:0007669"/>
    <property type="project" value="Ensembl"/>
</dbReference>
<dbReference type="GeneTree" id="ENSGT00390000014969"/>
<sequence length="212" mass="23621">MFFPRMMAAQEASPGSHSGESCALDLPSASDIRDYVLQRPSQEANSEALSSVECHSFPCSSDVDPDSSNPNTEQKDSWTSENIWFDISMKGQSETTEEEDELRKSLDRFYEVFGHLQPVSGNPLSASVCHCLSQKITELGGQESQKYALRCFQMARVIFNRDGCSVLQKHSRDAHFYPLGEASASLDNEKPIPGLSKDIIHFLLQQNVIKDP</sequence>
<dbReference type="InterPro" id="IPR053898">
    <property type="entry name" value="SHLD1_C"/>
</dbReference>
<evidence type="ECO:0000259" key="2">
    <source>
        <dbReference type="Pfam" id="PF15021"/>
    </source>
</evidence>
<reference evidence="3" key="1">
    <citation type="submission" date="2025-08" db="UniProtKB">
        <authorList>
            <consortium name="Ensembl"/>
        </authorList>
    </citation>
    <scope>IDENTIFICATION</scope>
</reference>
<protein>
    <submittedName>
        <fullName evidence="3">Shieldin complex subunit 1</fullName>
    </submittedName>
</protein>
<reference evidence="3" key="2">
    <citation type="submission" date="2025-09" db="UniProtKB">
        <authorList>
            <consortium name="Ensembl"/>
        </authorList>
    </citation>
    <scope>IDENTIFICATION</scope>
</reference>
<evidence type="ECO:0000256" key="1">
    <source>
        <dbReference type="SAM" id="MobiDB-lite"/>
    </source>
</evidence>
<dbReference type="Pfam" id="PF15021">
    <property type="entry name" value="SHLD1_C"/>
    <property type="match status" value="1"/>
</dbReference>
<dbReference type="PANTHER" id="PTHR36863:SF1">
    <property type="entry name" value="SHIELDIN COMPLEX SUBUNIT 1"/>
    <property type="match status" value="1"/>
</dbReference>
<dbReference type="AlphaFoldDB" id="A0A8D2GLU8"/>
<dbReference type="GO" id="GO:2001034">
    <property type="term" value="P:positive regulation of double-strand break repair via nonhomologous end joining"/>
    <property type="evidence" value="ECO:0007669"/>
    <property type="project" value="Ensembl"/>
</dbReference>
<dbReference type="Ensembl" id="ENSUPAT00010001477.1">
    <property type="protein sequence ID" value="ENSUPAP00010001275.1"/>
    <property type="gene ID" value="ENSUPAG00010001091.1"/>
</dbReference>
<dbReference type="GO" id="GO:0035861">
    <property type="term" value="C:site of double-strand break"/>
    <property type="evidence" value="ECO:0007669"/>
    <property type="project" value="Ensembl"/>
</dbReference>
<dbReference type="GO" id="GO:0045830">
    <property type="term" value="P:positive regulation of isotype switching"/>
    <property type="evidence" value="ECO:0007669"/>
    <property type="project" value="Ensembl"/>
</dbReference>
<organism evidence="3 4">
    <name type="scientific">Urocitellus parryii</name>
    <name type="common">Arctic ground squirrel</name>
    <name type="synonym">Spermophilus parryii</name>
    <dbReference type="NCBI Taxonomy" id="9999"/>
    <lineage>
        <taxon>Eukaryota</taxon>
        <taxon>Metazoa</taxon>
        <taxon>Chordata</taxon>
        <taxon>Craniata</taxon>
        <taxon>Vertebrata</taxon>
        <taxon>Euteleostomi</taxon>
        <taxon>Mammalia</taxon>
        <taxon>Eutheria</taxon>
        <taxon>Euarchontoglires</taxon>
        <taxon>Glires</taxon>
        <taxon>Rodentia</taxon>
        <taxon>Sciuromorpha</taxon>
        <taxon>Sciuridae</taxon>
        <taxon>Xerinae</taxon>
        <taxon>Marmotini</taxon>
        <taxon>Urocitellus</taxon>
    </lineage>
</organism>
<dbReference type="PANTHER" id="PTHR36863">
    <property type="entry name" value="SHIELDIN COMPLEX SUBUNIT 1"/>
    <property type="match status" value="1"/>
</dbReference>